<evidence type="ECO:0000313" key="2">
    <source>
        <dbReference type="EMBL" id="KAK9753347.1"/>
    </source>
</evidence>
<name>A0AAW1N3Y2_POPJA</name>
<gene>
    <name evidence="2" type="ORF">QE152_g3527</name>
</gene>
<protein>
    <submittedName>
        <fullName evidence="2">Uncharacterized protein</fullName>
    </submittedName>
</protein>
<organism evidence="2 3">
    <name type="scientific">Popillia japonica</name>
    <name type="common">Japanese beetle</name>
    <dbReference type="NCBI Taxonomy" id="7064"/>
    <lineage>
        <taxon>Eukaryota</taxon>
        <taxon>Metazoa</taxon>
        <taxon>Ecdysozoa</taxon>
        <taxon>Arthropoda</taxon>
        <taxon>Hexapoda</taxon>
        <taxon>Insecta</taxon>
        <taxon>Pterygota</taxon>
        <taxon>Neoptera</taxon>
        <taxon>Endopterygota</taxon>
        <taxon>Coleoptera</taxon>
        <taxon>Polyphaga</taxon>
        <taxon>Scarabaeiformia</taxon>
        <taxon>Scarabaeidae</taxon>
        <taxon>Rutelinae</taxon>
        <taxon>Popillia</taxon>
    </lineage>
</organism>
<proteinExistence type="predicted"/>
<keyword evidence="3" id="KW-1185">Reference proteome</keyword>
<dbReference type="EMBL" id="JASPKY010000014">
    <property type="protein sequence ID" value="KAK9753347.1"/>
    <property type="molecule type" value="Genomic_DNA"/>
</dbReference>
<accession>A0AAW1N3Y2</accession>
<comment type="caution">
    <text evidence="2">The sequence shown here is derived from an EMBL/GenBank/DDBJ whole genome shotgun (WGS) entry which is preliminary data.</text>
</comment>
<evidence type="ECO:0000313" key="3">
    <source>
        <dbReference type="Proteomes" id="UP001458880"/>
    </source>
</evidence>
<evidence type="ECO:0000256" key="1">
    <source>
        <dbReference type="SAM" id="MobiDB-lite"/>
    </source>
</evidence>
<dbReference type="Proteomes" id="UP001458880">
    <property type="component" value="Unassembled WGS sequence"/>
</dbReference>
<feature type="compositionally biased region" description="Basic residues" evidence="1">
    <location>
        <begin position="106"/>
        <end position="121"/>
    </location>
</feature>
<sequence length="121" mass="14268">MLSSMKTFSRHKTGIVIHTKNRKNGQQSQNWNRHTYEKSKEWATIYIEAQEELIDEPITADIPNEAIHENSENSCENLVHDIVDIAEESDGENFETEETEHTERKFMRKSRSRHSRHCRGK</sequence>
<dbReference type="AlphaFoldDB" id="A0AAW1N3Y2"/>
<feature type="compositionally biased region" description="Acidic residues" evidence="1">
    <location>
        <begin position="88"/>
        <end position="98"/>
    </location>
</feature>
<feature type="region of interest" description="Disordered" evidence="1">
    <location>
        <begin position="88"/>
        <end position="121"/>
    </location>
</feature>
<reference evidence="2 3" key="1">
    <citation type="journal article" date="2024" name="BMC Genomics">
        <title>De novo assembly and annotation of Popillia japonica's genome with initial clues to its potential as an invasive pest.</title>
        <authorList>
            <person name="Cucini C."/>
            <person name="Boschi S."/>
            <person name="Funari R."/>
            <person name="Cardaioli E."/>
            <person name="Iannotti N."/>
            <person name="Marturano G."/>
            <person name="Paoli F."/>
            <person name="Bruttini M."/>
            <person name="Carapelli A."/>
            <person name="Frati F."/>
            <person name="Nardi F."/>
        </authorList>
    </citation>
    <scope>NUCLEOTIDE SEQUENCE [LARGE SCALE GENOMIC DNA]</scope>
    <source>
        <strain evidence="2">DMR45628</strain>
    </source>
</reference>